<dbReference type="InterPro" id="IPR018062">
    <property type="entry name" value="HTH_AraC-typ_CS"/>
</dbReference>
<feature type="domain" description="HTH araC/xylS-type" evidence="4">
    <location>
        <begin position="14"/>
        <end position="113"/>
    </location>
</feature>
<evidence type="ECO:0000256" key="3">
    <source>
        <dbReference type="ARBA" id="ARBA00023163"/>
    </source>
</evidence>
<reference evidence="5 6" key="1">
    <citation type="submission" date="2014-07" db="EMBL/GenBank/DDBJ databases">
        <title>Draft genome sequence of Thalassospira profundimaris R8-17.</title>
        <authorList>
            <person name="Lai Q."/>
            <person name="Shao Z."/>
        </authorList>
    </citation>
    <scope>NUCLEOTIDE SEQUENCE [LARGE SCALE GENOMIC DNA]</scope>
    <source>
        <strain evidence="5 6">R8-17</strain>
    </source>
</reference>
<gene>
    <name evidence="5" type="ORF">TH6_12470</name>
</gene>
<dbReference type="GO" id="GO:0043565">
    <property type="term" value="F:sequence-specific DNA binding"/>
    <property type="evidence" value="ECO:0007669"/>
    <property type="project" value="InterPro"/>
</dbReference>
<evidence type="ECO:0000256" key="1">
    <source>
        <dbReference type="ARBA" id="ARBA00023015"/>
    </source>
</evidence>
<organism evidence="5 6">
    <name type="scientific">Thalassospira profundimaris</name>
    <dbReference type="NCBI Taxonomy" id="502049"/>
    <lineage>
        <taxon>Bacteria</taxon>
        <taxon>Pseudomonadati</taxon>
        <taxon>Pseudomonadota</taxon>
        <taxon>Alphaproteobacteria</taxon>
        <taxon>Rhodospirillales</taxon>
        <taxon>Thalassospiraceae</taxon>
        <taxon>Thalassospira</taxon>
    </lineage>
</organism>
<sequence>MTTCPNDHLQTRFARVIAHIDAHADRQLDLAELAGIAAFSPFHFHRQFAALFDITATHYIRLVRIYRAAHSLLFRKDIPITDIAFDAGYENAESFSRAFRKLHDQSPSDFRSHPDWDNWQAPYAKLQQIRRNTMTGTESDNVTIIEFPETRTACMDHIGSPARIGETIQRFIAWRKIHHLHPSKHATFNILWCNPEDTPADEFRMGLAVATDQEFSDEDNKKGFYSQTLPAGRYAKLRHIGSDQTLRDSALALYRDWLPHSGETPGDFPLIFQRIAFYPDVAEHEAITDILLPLA</sequence>
<keyword evidence="2" id="KW-0238">DNA-binding</keyword>
<name>A0A367V881_9PROT</name>
<dbReference type="SMART" id="SM00342">
    <property type="entry name" value="HTH_ARAC"/>
    <property type="match status" value="1"/>
</dbReference>
<dbReference type="SMART" id="SM00871">
    <property type="entry name" value="AraC_E_bind"/>
    <property type="match status" value="1"/>
</dbReference>
<evidence type="ECO:0000313" key="6">
    <source>
        <dbReference type="Proteomes" id="UP000253061"/>
    </source>
</evidence>
<accession>A0A367V881</accession>
<dbReference type="SUPFAM" id="SSF46689">
    <property type="entry name" value="Homeodomain-like"/>
    <property type="match status" value="2"/>
</dbReference>
<dbReference type="PROSITE" id="PS01124">
    <property type="entry name" value="HTH_ARAC_FAMILY_2"/>
    <property type="match status" value="1"/>
</dbReference>
<dbReference type="PROSITE" id="PS00041">
    <property type="entry name" value="HTH_ARAC_FAMILY_1"/>
    <property type="match status" value="1"/>
</dbReference>
<dbReference type="InterPro" id="IPR011256">
    <property type="entry name" value="Reg_factor_effector_dom_sf"/>
</dbReference>
<dbReference type="EMBL" id="JPWB01000005">
    <property type="protein sequence ID" value="RCK21426.1"/>
    <property type="molecule type" value="Genomic_DNA"/>
</dbReference>
<dbReference type="Pfam" id="PF06445">
    <property type="entry name" value="GyrI-like"/>
    <property type="match status" value="1"/>
</dbReference>
<dbReference type="PANTHER" id="PTHR40055:SF1">
    <property type="entry name" value="TRANSCRIPTIONAL REGULATOR YGIV-RELATED"/>
    <property type="match status" value="1"/>
</dbReference>
<dbReference type="SUPFAM" id="SSF55136">
    <property type="entry name" value="Probable bacterial effector-binding domain"/>
    <property type="match status" value="1"/>
</dbReference>
<evidence type="ECO:0000256" key="2">
    <source>
        <dbReference type="ARBA" id="ARBA00023125"/>
    </source>
</evidence>
<evidence type="ECO:0000259" key="4">
    <source>
        <dbReference type="PROSITE" id="PS01124"/>
    </source>
</evidence>
<protein>
    <recommendedName>
        <fullName evidence="4">HTH araC/xylS-type domain-containing protein</fullName>
    </recommendedName>
</protein>
<dbReference type="PANTHER" id="PTHR40055">
    <property type="entry name" value="TRANSCRIPTIONAL REGULATOR YGIV-RELATED"/>
    <property type="match status" value="1"/>
</dbReference>
<dbReference type="AlphaFoldDB" id="A0A367V881"/>
<dbReference type="Pfam" id="PF12833">
    <property type="entry name" value="HTH_18"/>
    <property type="match status" value="1"/>
</dbReference>
<dbReference type="PRINTS" id="PR00032">
    <property type="entry name" value="HTHARAC"/>
</dbReference>
<dbReference type="InterPro" id="IPR018060">
    <property type="entry name" value="HTH_AraC"/>
</dbReference>
<dbReference type="InterPro" id="IPR050908">
    <property type="entry name" value="SmbC-like"/>
</dbReference>
<comment type="caution">
    <text evidence="5">The sequence shown here is derived from an EMBL/GenBank/DDBJ whole genome shotgun (WGS) entry which is preliminary data.</text>
</comment>
<proteinExistence type="predicted"/>
<dbReference type="InterPro" id="IPR020449">
    <property type="entry name" value="Tscrpt_reg_AraC-type_HTH"/>
</dbReference>
<dbReference type="RefSeq" id="WP_062955511.1">
    <property type="nucleotide sequence ID" value="NZ_JPWB01000005.1"/>
</dbReference>
<dbReference type="Gene3D" id="1.10.10.60">
    <property type="entry name" value="Homeodomain-like"/>
    <property type="match status" value="2"/>
</dbReference>
<dbReference type="InterPro" id="IPR010499">
    <property type="entry name" value="AraC_E-bd"/>
</dbReference>
<keyword evidence="1" id="KW-0805">Transcription regulation</keyword>
<dbReference type="InterPro" id="IPR029442">
    <property type="entry name" value="GyrI-like"/>
</dbReference>
<keyword evidence="3" id="KW-0804">Transcription</keyword>
<dbReference type="InterPro" id="IPR009057">
    <property type="entry name" value="Homeodomain-like_sf"/>
</dbReference>
<dbReference type="Proteomes" id="UP000253061">
    <property type="component" value="Unassembled WGS sequence"/>
</dbReference>
<evidence type="ECO:0000313" key="5">
    <source>
        <dbReference type="EMBL" id="RCK21426.1"/>
    </source>
</evidence>
<dbReference type="Gene3D" id="3.20.80.10">
    <property type="entry name" value="Regulatory factor, effector binding domain"/>
    <property type="match status" value="1"/>
</dbReference>
<dbReference type="GO" id="GO:0003700">
    <property type="term" value="F:DNA-binding transcription factor activity"/>
    <property type="evidence" value="ECO:0007669"/>
    <property type="project" value="InterPro"/>
</dbReference>